<accession>A0ACC2RU63</accession>
<sequence length="115" mass="13170">MNVVMERLRLAVKKRNLNPTFPPNDFEIRSKWTNIRNLLMRLTISNPNVTSPTLKDFQSVGSEEYCKVCFLPLLENCKQSHFECRAIFLQIDSNTQSPLKSATFMASTCQVGTLL</sequence>
<dbReference type="EMBL" id="QTSX02006505">
    <property type="protein sequence ID" value="KAJ9053599.1"/>
    <property type="molecule type" value="Genomic_DNA"/>
</dbReference>
<protein>
    <submittedName>
        <fullName evidence="1">Uncharacterized protein</fullName>
    </submittedName>
</protein>
<proteinExistence type="predicted"/>
<keyword evidence="2" id="KW-1185">Reference proteome</keyword>
<name>A0ACC2RU63_9FUNG</name>
<gene>
    <name evidence="1" type="ORF">DSO57_1022745</name>
</gene>
<dbReference type="Proteomes" id="UP001165960">
    <property type="component" value="Unassembled WGS sequence"/>
</dbReference>
<organism evidence="1 2">
    <name type="scientific">Entomophthora muscae</name>
    <dbReference type="NCBI Taxonomy" id="34485"/>
    <lineage>
        <taxon>Eukaryota</taxon>
        <taxon>Fungi</taxon>
        <taxon>Fungi incertae sedis</taxon>
        <taxon>Zoopagomycota</taxon>
        <taxon>Entomophthoromycotina</taxon>
        <taxon>Entomophthoromycetes</taxon>
        <taxon>Entomophthorales</taxon>
        <taxon>Entomophthoraceae</taxon>
        <taxon>Entomophthora</taxon>
    </lineage>
</organism>
<evidence type="ECO:0000313" key="1">
    <source>
        <dbReference type="EMBL" id="KAJ9053599.1"/>
    </source>
</evidence>
<comment type="caution">
    <text evidence="1">The sequence shown here is derived from an EMBL/GenBank/DDBJ whole genome shotgun (WGS) entry which is preliminary data.</text>
</comment>
<reference evidence="1" key="1">
    <citation type="submission" date="2022-04" db="EMBL/GenBank/DDBJ databases">
        <title>Genome of the entomopathogenic fungus Entomophthora muscae.</title>
        <authorList>
            <person name="Elya C."/>
            <person name="Lovett B.R."/>
            <person name="Lee E."/>
            <person name="Macias A.M."/>
            <person name="Hajek A.E."/>
            <person name="De Bivort B.L."/>
            <person name="Kasson M.T."/>
            <person name="De Fine Licht H.H."/>
            <person name="Stajich J.E."/>
        </authorList>
    </citation>
    <scope>NUCLEOTIDE SEQUENCE</scope>
    <source>
        <strain evidence="1">Berkeley</strain>
    </source>
</reference>
<evidence type="ECO:0000313" key="2">
    <source>
        <dbReference type="Proteomes" id="UP001165960"/>
    </source>
</evidence>